<keyword evidence="1" id="KW-0503">Monooxygenase</keyword>
<proteinExistence type="predicted"/>
<protein>
    <submittedName>
        <fullName evidence="1">Antibiotic biosynthesis monooxygenase</fullName>
    </submittedName>
</protein>
<dbReference type="Proteomes" id="UP000305401">
    <property type="component" value="Unassembled WGS sequence"/>
</dbReference>
<sequence length="94" mass="10601">MIRLNAFFQVKTDGDKLKAIELGNELVAESLKDNGCVSYGLFTSTTRHDVLMFCETWTDQASLAAHMDSTHFKRIVPLIEALTANGMKLEKFEF</sequence>
<comment type="caution">
    <text evidence="1">The sequence shown here is derived from an EMBL/GenBank/DDBJ whole genome shotgun (WGS) entry which is preliminary data.</text>
</comment>
<accession>A0AC61S5H5</accession>
<dbReference type="EMBL" id="SSTG01000052">
    <property type="protein sequence ID" value="THG51874.1"/>
    <property type="molecule type" value="Genomic_DNA"/>
</dbReference>
<reference evidence="1" key="1">
    <citation type="submission" date="2019-04" db="EMBL/GenBank/DDBJ databases">
        <title>Microbes associate with the intestines of laboratory mice.</title>
        <authorList>
            <person name="Navarre W."/>
            <person name="Wong E."/>
            <person name="Huang K.C."/>
            <person name="Tropini C."/>
            <person name="Ng K."/>
            <person name="Yu B."/>
        </authorList>
    </citation>
    <scope>NUCLEOTIDE SEQUENCE</scope>
    <source>
        <strain evidence="1">NM86_A22</strain>
    </source>
</reference>
<evidence type="ECO:0000313" key="1">
    <source>
        <dbReference type="EMBL" id="THG51874.1"/>
    </source>
</evidence>
<name>A0AC61S5H5_9BACT</name>
<evidence type="ECO:0000313" key="2">
    <source>
        <dbReference type="Proteomes" id="UP000305401"/>
    </source>
</evidence>
<gene>
    <name evidence="1" type="ORF">E5990_05570</name>
</gene>
<organism evidence="1 2">
    <name type="scientific">Muribaculum caecicola</name>
    <dbReference type="NCBI Taxonomy" id="3038144"/>
    <lineage>
        <taxon>Bacteria</taxon>
        <taxon>Pseudomonadati</taxon>
        <taxon>Bacteroidota</taxon>
        <taxon>Bacteroidia</taxon>
        <taxon>Bacteroidales</taxon>
        <taxon>Muribaculaceae</taxon>
        <taxon>Muribaculum</taxon>
    </lineage>
</organism>
<keyword evidence="2" id="KW-1185">Reference proteome</keyword>
<keyword evidence="1" id="KW-0560">Oxidoreductase</keyword>